<proteinExistence type="predicted"/>
<accession>A0A8S2UFB8</accession>
<dbReference type="InterPro" id="IPR036396">
    <property type="entry name" value="Cyt_P450_sf"/>
</dbReference>
<dbReference type="GO" id="GO:0004497">
    <property type="term" value="F:monooxygenase activity"/>
    <property type="evidence" value="ECO:0007669"/>
    <property type="project" value="InterPro"/>
</dbReference>
<evidence type="ECO:0000313" key="2">
    <source>
        <dbReference type="Proteomes" id="UP000676336"/>
    </source>
</evidence>
<dbReference type="AlphaFoldDB" id="A0A8S2UFB8"/>
<evidence type="ECO:0000313" key="1">
    <source>
        <dbReference type="EMBL" id="CAF4341060.1"/>
    </source>
</evidence>
<dbReference type="SUPFAM" id="SSF48264">
    <property type="entry name" value="Cytochrome P450"/>
    <property type="match status" value="1"/>
</dbReference>
<sequence length="68" mass="7657">DHSYATSNLSSAKSLVHIRAFVKEVLRLSLVLPVIILSTVQDFKWRGFRIQKRTLFGANLLGLHHSVA</sequence>
<organism evidence="1 2">
    <name type="scientific">Rotaria magnacalcarata</name>
    <dbReference type="NCBI Taxonomy" id="392030"/>
    <lineage>
        <taxon>Eukaryota</taxon>
        <taxon>Metazoa</taxon>
        <taxon>Spiralia</taxon>
        <taxon>Gnathifera</taxon>
        <taxon>Rotifera</taxon>
        <taxon>Eurotatoria</taxon>
        <taxon>Bdelloidea</taxon>
        <taxon>Philodinida</taxon>
        <taxon>Philodinidae</taxon>
        <taxon>Rotaria</taxon>
    </lineage>
</organism>
<dbReference type="GO" id="GO:0005506">
    <property type="term" value="F:iron ion binding"/>
    <property type="evidence" value="ECO:0007669"/>
    <property type="project" value="InterPro"/>
</dbReference>
<dbReference type="Proteomes" id="UP000676336">
    <property type="component" value="Unassembled WGS sequence"/>
</dbReference>
<protein>
    <submittedName>
        <fullName evidence="1">Uncharacterized protein</fullName>
    </submittedName>
</protein>
<dbReference type="Gene3D" id="1.10.630.10">
    <property type="entry name" value="Cytochrome P450"/>
    <property type="match status" value="1"/>
</dbReference>
<dbReference type="EMBL" id="CAJOBI010044526">
    <property type="protein sequence ID" value="CAF4341060.1"/>
    <property type="molecule type" value="Genomic_DNA"/>
</dbReference>
<gene>
    <name evidence="1" type="ORF">SMN809_LOCUS27806</name>
</gene>
<dbReference type="GO" id="GO:0016705">
    <property type="term" value="F:oxidoreductase activity, acting on paired donors, with incorporation or reduction of molecular oxygen"/>
    <property type="evidence" value="ECO:0007669"/>
    <property type="project" value="InterPro"/>
</dbReference>
<reference evidence="1" key="1">
    <citation type="submission" date="2021-02" db="EMBL/GenBank/DDBJ databases">
        <authorList>
            <person name="Nowell W R."/>
        </authorList>
    </citation>
    <scope>NUCLEOTIDE SEQUENCE</scope>
</reference>
<dbReference type="GO" id="GO:0020037">
    <property type="term" value="F:heme binding"/>
    <property type="evidence" value="ECO:0007669"/>
    <property type="project" value="InterPro"/>
</dbReference>
<feature type="non-terminal residue" evidence="1">
    <location>
        <position position="1"/>
    </location>
</feature>
<comment type="caution">
    <text evidence="1">The sequence shown here is derived from an EMBL/GenBank/DDBJ whole genome shotgun (WGS) entry which is preliminary data.</text>
</comment>
<name>A0A8S2UFB8_9BILA</name>